<evidence type="ECO:0000256" key="2">
    <source>
        <dbReference type="ARBA" id="ARBA00013346"/>
    </source>
</evidence>
<gene>
    <name evidence="4" type="ORF">WB794_10815</name>
</gene>
<comment type="similarity">
    <text evidence="1">Belongs to the methyltransferase superfamily. L-isoaspartyl/D-aspartyl protein methyltransferase family.</text>
</comment>
<dbReference type="Proteomes" id="UP001364472">
    <property type="component" value="Unassembled WGS sequence"/>
</dbReference>
<evidence type="ECO:0000256" key="3">
    <source>
        <dbReference type="ARBA" id="ARBA00030757"/>
    </source>
</evidence>
<dbReference type="InterPro" id="IPR029063">
    <property type="entry name" value="SAM-dependent_MTases_sf"/>
</dbReference>
<dbReference type="InterPro" id="IPR000682">
    <property type="entry name" value="PCMT"/>
</dbReference>
<dbReference type="EMBL" id="JBBDHC010000016">
    <property type="protein sequence ID" value="MEJ1250160.1"/>
    <property type="molecule type" value="Genomic_DNA"/>
</dbReference>
<dbReference type="CDD" id="cd02440">
    <property type="entry name" value="AdoMet_MTases"/>
    <property type="match status" value="1"/>
</dbReference>
<evidence type="ECO:0000313" key="5">
    <source>
        <dbReference type="Proteomes" id="UP001364472"/>
    </source>
</evidence>
<evidence type="ECO:0000313" key="4">
    <source>
        <dbReference type="EMBL" id="MEJ1250160.1"/>
    </source>
</evidence>
<dbReference type="RefSeq" id="WP_337335866.1">
    <property type="nucleotide sequence ID" value="NZ_JBBDHC010000016.1"/>
</dbReference>
<organism evidence="4 5">
    <name type="scientific">Denitratimonas tolerans</name>
    <dbReference type="NCBI Taxonomy" id="1338420"/>
    <lineage>
        <taxon>Bacteria</taxon>
        <taxon>Pseudomonadati</taxon>
        <taxon>Pseudomonadota</taxon>
        <taxon>Gammaproteobacteria</taxon>
        <taxon>Lysobacterales</taxon>
        <taxon>Lysobacteraceae</taxon>
        <taxon>Denitratimonas</taxon>
    </lineage>
</organism>
<accession>A0AAW9R6P4</accession>
<dbReference type="AlphaFoldDB" id="A0AAW9R6P4"/>
<sequence length="218" mass="23952">MSLDFEQARHFMVNHQVRPWDVLDPRVLDAMGAIFREDYVPSRYRRVAFADLALPLEHGEFMLKPVLEGRLLQALELAPTDDVLEVGTGSGYLTACLATLARDVVSIDIHADFVERARARFGATGLTNIRVEQADALAFDPGRSFDAVAVGGAVATLPQAFLPWLKPGGRLFVVQGHSPVQQAVLYRRTAQGHAVEEGLFETEVPYLVGAEPSPRFAL</sequence>
<dbReference type="GO" id="GO:0005737">
    <property type="term" value="C:cytoplasm"/>
    <property type="evidence" value="ECO:0007669"/>
    <property type="project" value="TreeGrafter"/>
</dbReference>
<reference evidence="4 5" key="1">
    <citation type="journal article" date="2016" name="Antonie Van Leeuwenhoek">
        <title>Denitratimonas tolerans gen. nov., sp. nov., a denitrifying bacterium isolated from a bioreactor for tannery wastewater treatment.</title>
        <authorList>
            <person name="Han S.I."/>
            <person name="Kim J.O."/>
            <person name="Lee Y.R."/>
            <person name="Ekpeghere K.I."/>
            <person name="Koh S.C."/>
            <person name="Whang K.S."/>
        </authorList>
    </citation>
    <scope>NUCLEOTIDE SEQUENCE [LARGE SCALE GENOMIC DNA]</scope>
    <source>
        <strain evidence="4 5">KACC 17565</strain>
    </source>
</reference>
<name>A0AAW9R6P4_9GAMM</name>
<dbReference type="GO" id="GO:0004719">
    <property type="term" value="F:protein-L-isoaspartate (D-aspartate) O-methyltransferase activity"/>
    <property type="evidence" value="ECO:0007669"/>
    <property type="project" value="InterPro"/>
</dbReference>
<dbReference type="PANTHER" id="PTHR11579:SF18">
    <property type="entry name" value="PROTEIN-L-ISOASPARTATE O-METHYLTRANSFERASE"/>
    <property type="match status" value="1"/>
</dbReference>
<dbReference type="SUPFAM" id="SSF53335">
    <property type="entry name" value="S-adenosyl-L-methionine-dependent methyltransferases"/>
    <property type="match status" value="1"/>
</dbReference>
<dbReference type="Pfam" id="PF01135">
    <property type="entry name" value="PCMT"/>
    <property type="match status" value="1"/>
</dbReference>
<evidence type="ECO:0000256" key="1">
    <source>
        <dbReference type="ARBA" id="ARBA00005369"/>
    </source>
</evidence>
<dbReference type="Gene3D" id="3.40.50.150">
    <property type="entry name" value="Vaccinia Virus protein VP39"/>
    <property type="match status" value="1"/>
</dbReference>
<proteinExistence type="inferred from homology"/>
<dbReference type="PANTHER" id="PTHR11579">
    <property type="entry name" value="PROTEIN-L-ISOASPARTATE O-METHYLTRANSFERASE"/>
    <property type="match status" value="1"/>
</dbReference>
<keyword evidence="5" id="KW-1185">Reference proteome</keyword>
<protein>
    <recommendedName>
        <fullName evidence="2">Protein-L-isoaspartate O-methyltransferase</fullName>
    </recommendedName>
    <alternativeName>
        <fullName evidence="3">Protein L-isoaspartyl methyltransferase</fullName>
    </alternativeName>
</protein>
<comment type="caution">
    <text evidence="4">The sequence shown here is derived from an EMBL/GenBank/DDBJ whole genome shotgun (WGS) entry which is preliminary data.</text>
</comment>